<protein>
    <submittedName>
        <fullName evidence="7">ABC transporter substrate-binding protein</fullName>
    </submittedName>
</protein>
<comment type="subcellular location">
    <subcellularLocation>
        <location evidence="1">Cell envelope</location>
    </subcellularLocation>
</comment>
<keyword evidence="3" id="KW-0813">Transport</keyword>
<dbReference type="PANTHER" id="PTHR30290">
    <property type="entry name" value="PERIPLASMIC BINDING COMPONENT OF ABC TRANSPORTER"/>
    <property type="match status" value="1"/>
</dbReference>
<sequence length="540" mass="58883">MRLSWGRKAMVLAAGSALALALAACGGDGNGGGAAPTSGSSGGEQKPLVFGTTDAFGTVDPAGSYDNPGWEILYNTGQTLLAIPPKGTQPEPDAAEKCDFSDPKTYVCTLRAGLKFSDGSALDSADVKTTFDRMIKIADPNGPSSIFADQLETVEATDATTVTFKLKIADTTWPYRLTTAAATIVPSEYAQDKLQESTPETVILSGVYKIEKYDPSQQIILAPNENYQGSKERKNSKVLIQLFKDEASLKTAVESGDIQVAYRSLNPTLIKDLQDNGAAKGVKVVTGDGTGISYLVFNNKKAPFDKKEVRQAAAALLDRTTIAKLAYNDTVQPLYTMVPKGMDGHVEAFKDLYGDKPDPAKAKTLLQTAGVTTPLKVQMWYSPDHYGEASADMYQEIERQLEAGGLFDIELKTIAWEQYKEQYAAGAFQAFQLGWYPDFPDPDNYLSPFYATNNFIGDGLGYSDPKADELLTSEKTEQDPAKRKTTMEELQKYEADVAPMIPIWQDKMIAAVRDGITGVEETFDPLYTFRFWLVDTSKAK</sequence>
<keyword evidence="8" id="KW-1185">Reference proteome</keyword>
<evidence type="ECO:0000259" key="6">
    <source>
        <dbReference type="Pfam" id="PF00496"/>
    </source>
</evidence>
<comment type="similarity">
    <text evidence="2">Belongs to the bacterial solute-binding protein 5 family.</text>
</comment>
<organism evidence="7 8">
    <name type="scientific">Tenggerimyces flavus</name>
    <dbReference type="NCBI Taxonomy" id="1708749"/>
    <lineage>
        <taxon>Bacteria</taxon>
        <taxon>Bacillati</taxon>
        <taxon>Actinomycetota</taxon>
        <taxon>Actinomycetes</taxon>
        <taxon>Propionibacteriales</taxon>
        <taxon>Nocardioidaceae</taxon>
        <taxon>Tenggerimyces</taxon>
    </lineage>
</organism>
<name>A0ABV7Y4X1_9ACTN</name>
<dbReference type="Gene3D" id="3.10.105.10">
    <property type="entry name" value="Dipeptide-binding Protein, Domain 3"/>
    <property type="match status" value="1"/>
</dbReference>
<evidence type="ECO:0000256" key="3">
    <source>
        <dbReference type="ARBA" id="ARBA00022448"/>
    </source>
</evidence>
<accession>A0ABV7Y4X1</accession>
<proteinExistence type="inferred from homology"/>
<dbReference type="RefSeq" id="WP_205120044.1">
    <property type="nucleotide sequence ID" value="NZ_JAFBCM010000001.1"/>
</dbReference>
<dbReference type="PROSITE" id="PS51257">
    <property type="entry name" value="PROKAR_LIPOPROTEIN"/>
    <property type="match status" value="1"/>
</dbReference>
<dbReference type="Proteomes" id="UP001595699">
    <property type="component" value="Unassembled WGS sequence"/>
</dbReference>
<dbReference type="SUPFAM" id="SSF53850">
    <property type="entry name" value="Periplasmic binding protein-like II"/>
    <property type="match status" value="1"/>
</dbReference>
<evidence type="ECO:0000256" key="2">
    <source>
        <dbReference type="ARBA" id="ARBA00005695"/>
    </source>
</evidence>
<dbReference type="Pfam" id="PF00496">
    <property type="entry name" value="SBP_bac_5"/>
    <property type="match status" value="1"/>
</dbReference>
<feature type="chain" id="PRO_5046595169" evidence="5">
    <location>
        <begin position="24"/>
        <end position="540"/>
    </location>
</feature>
<keyword evidence="4 5" id="KW-0732">Signal</keyword>
<dbReference type="EMBL" id="JBHRZH010000004">
    <property type="protein sequence ID" value="MFC3760142.1"/>
    <property type="molecule type" value="Genomic_DNA"/>
</dbReference>
<evidence type="ECO:0000256" key="5">
    <source>
        <dbReference type="SAM" id="SignalP"/>
    </source>
</evidence>
<evidence type="ECO:0000256" key="4">
    <source>
        <dbReference type="ARBA" id="ARBA00022729"/>
    </source>
</evidence>
<dbReference type="PANTHER" id="PTHR30290:SF10">
    <property type="entry name" value="PERIPLASMIC OLIGOPEPTIDE-BINDING PROTEIN-RELATED"/>
    <property type="match status" value="1"/>
</dbReference>
<reference evidence="8" key="1">
    <citation type="journal article" date="2019" name="Int. J. Syst. Evol. Microbiol.">
        <title>The Global Catalogue of Microorganisms (GCM) 10K type strain sequencing project: providing services to taxonomists for standard genome sequencing and annotation.</title>
        <authorList>
            <consortium name="The Broad Institute Genomics Platform"/>
            <consortium name="The Broad Institute Genome Sequencing Center for Infectious Disease"/>
            <person name="Wu L."/>
            <person name="Ma J."/>
        </authorList>
    </citation>
    <scope>NUCLEOTIDE SEQUENCE [LARGE SCALE GENOMIC DNA]</scope>
    <source>
        <strain evidence="8">CGMCC 4.7241</strain>
    </source>
</reference>
<feature type="signal peptide" evidence="5">
    <location>
        <begin position="1"/>
        <end position="23"/>
    </location>
</feature>
<comment type="caution">
    <text evidence="7">The sequence shown here is derived from an EMBL/GenBank/DDBJ whole genome shotgun (WGS) entry which is preliminary data.</text>
</comment>
<dbReference type="Gene3D" id="3.40.190.10">
    <property type="entry name" value="Periplasmic binding protein-like II"/>
    <property type="match status" value="1"/>
</dbReference>
<evidence type="ECO:0000313" key="8">
    <source>
        <dbReference type="Proteomes" id="UP001595699"/>
    </source>
</evidence>
<dbReference type="InterPro" id="IPR000914">
    <property type="entry name" value="SBP_5_dom"/>
</dbReference>
<evidence type="ECO:0000313" key="7">
    <source>
        <dbReference type="EMBL" id="MFC3760142.1"/>
    </source>
</evidence>
<dbReference type="Gene3D" id="3.90.76.10">
    <property type="entry name" value="Dipeptide-binding Protein, Domain 1"/>
    <property type="match status" value="1"/>
</dbReference>
<evidence type="ECO:0000256" key="1">
    <source>
        <dbReference type="ARBA" id="ARBA00004196"/>
    </source>
</evidence>
<dbReference type="PIRSF" id="PIRSF002741">
    <property type="entry name" value="MppA"/>
    <property type="match status" value="1"/>
</dbReference>
<gene>
    <name evidence="7" type="ORF">ACFOUW_04790</name>
</gene>
<feature type="domain" description="Solute-binding protein family 5" evidence="6">
    <location>
        <begin position="90"/>
        <end position="454"/>
    </location>
</feature>
<dbReference type="InterPro" id="IPR030678">
    <property type="entry name" value="Peptide/Ni-bd"/>
</dbReference>
<dbReference type="InterPro" id="IPR039424">
    <property type="entry name" value="SBP_5"/>
</dbReference>